<dbReference type="Proteomes" id="UP001293791">
    <property type="component" value="Unassembled WGS sequence"/>
</dbReference>
<proteinExistence type="predicted"/>
<evidence type="ECO:0000313" key="1">
    <source>
        <dbReference type="EMBL" id="MDZ5762436.1"/>
    </source>
</evidence>
<comment type="caution">
    <text evidence="1">The sequence shown here is derived from an EMBL/GenBank/DDBJ whole genome shotgun (WGS) entry which is preliminary data.</text>
</comment>
<organism evidence="1 2">
    <name type="scientific">Candidatus Cyrtobacter comes</name>
    <dbReference type="NCBI Taxonomy" id="675776"/>
    <lineage>
        <taxon>Bacteria</taxon>
        <taxon>Pseudomonadati</taxon>
        <taxon>Pseudomonadota</taxon>
        <taxon>Alphaproteobacteria</taxon>
        <taxon>Rickettsiales</taxon>
        <taxon>Candidatus Midichloriaceae</taxon>
        <taxon>Candidatus Cyrtobacter</taxon>
    </lineage>
</organism>
<accession>A0ABU5L8I8</accession>
<dbReference type="EMBL" id="JARGYT010000049">
    <property type="protein sequence ID" value="MDZ5762436.1"/>
    <property type="molecule type" value="Genomic_DNA"/>
</dbReference>
<evidence type="ECO:0000313" key="2">
    <source>
        <dbReference type="Proteomes" id="UP001293791"/>
    </source>
</evidence>
<reference evidence="1 2" key="1">
    <citation type="submission" date="2023-02" db="EMBL/GenBank/DDBJ databases">
        <title>Host association and intracellularity evolved multiple times independently in the Rickettsiales.</title>
        <authorList>
            <person name="Castelli M."/>
            <person name="Nardi T."/>
            <person name="Gammuto L."/>
            <person name="Bellinzona G."/>
            <person name="Sabaneyeva E."/>
            <person name="Potekhin A."/>
            <person name="Serra V."/>
            <person name="Petroni G."/>
            <person name="Sassera D."/>
        </authorList>
    </citation>
    <scope>NUCLEOTIDE SEQUENCE [LARGE SCALE GENOMIC DNA]</scope>
    <source>
        <strain evidence="1 2">BOD18</strain>
    </source>
</reference>
<gene>
    <name evidence="1" type="ORF">Cyrtocomes_00819</name>
</gene>
<keyword evidence="2" id="KW-1185">Reference proteome</keyword>
<sequence length="44" mass="5136">MSRDIPDLSKDRFSFHYADIKAAYLSLRKIVKFMCNIQIIEGNS</sequence>
<protein>
    <submittedName>
        <fullName evidence="1">Uncharacterized protein</fullName>
    </submittedName>
</protein>
<name>A0ABU5L8I8_9RICK</name>